<accession>A0A4Y7SG14</accession>
<gene>
    <name evidence="2" type="ORF">FA13DRAFT_1717478</name>
</gene>
<evidence type="ECO:0000313" key="2">
    <source>
        <dbReference type="EMBL" id="TEB20813.1"/>
    </source>
</evidence>
<feature type="compositionally biased region" description="Basic and acidic residues" evidence="1">
    <location>
        <begin position="161"/>
        <end position="170"/>
    </location>
</feature>
<feature type="region of interest" description="Disordered" evidence="1">
    <location>
        <begin position="140"/>
        <end position="170"/>
    </location>
</feature>
<dbReference type="Proteomes" id="UP000298030">
    <property type="component" value="Unassembled WGS sequence"/>
</dbReference>
<evidence type="ECO:0000313" key="3">
    <source>
        <dbReference type="Proteomes" id="UP000298030"/>
    </source>
</evidence>
<feature type="region of interest" description="Disordered" evidence="1">
    <location>
        <begin position="43"/>
        <end position="67"/>
    </location>
</feature>
<organism evidence="2 3">
    <name type="scientific">Coprinellus micaceus</name>
    <name type="common">Glistening ink-cap mushroom</name>
    <name type="synonym">Coprinus micaceus</name>
    <dbReference type="NCBI Taxonomy" id="71717"/>
    <lineage>
        <taxon>Eukaryota</taxon>
        <taxon>Fungi</taxon>
        <taxon>Dikarya</taxon>
        <taxon>Basidiomycota</taxon>
        <taxon>Agaricomycotina</taxon>
        <taxon>Agaricomycetes</taxon>
        <taxon>Agaricomycetidae</taxon>
        <taxon>Agaricales</taxon>
        <taxon>Agaricineae</taxon>
        <taxon>Psathyrellaceae</taxon>
        <taxon>Coprinellus</taxon>
    </lineage>
</organism>
<sequence length="348" mass="38609">MSDPLPLGVLASRTECDAHDVQWGRRNLYLGVRKERHYPDHMNLCGTTPDSRLPPELGRPGYDRRSEVAEQRPVVAGHERGEEGRTRRVRRAMESARCVWRRGGVDVGVGVVVMVVVGVDEGKEREVDVQSRGGAYSVFDGTEGKANDSERDWEGVGSRNGRREGSEDECTRAKETVGGFFFPPELARSKWAGRGLRGENAVRSCVVSAGLALLSFNVTRRSFPGPGDKCTSGDFLERTGWYTDFRGTLDESGKIERGSGAKVTDGSTDFGGCRTPLHQEVEGLLTRQDKVRPDLPDNVWHAWQLIGQPCNLLAWFGDPFTLPMNDKNLSALSPLFWFTERLAVFPVK</sequence>
<proteinExistence type="predicted"/>
<reference evidence="2 3" key="1">
    <citation type="journal article" date="2019" name="Nat. Ecol. Evol.">
        <title>Megaphylogeny resolves global patterns of mushroom evolution.</title>
        <authorList>
            <person name="Varga T."/>
            <person name="Krizsan K."/>
            <person name="Foldi C."/>
            <person name="Dima B."/>
            <person name="Sanchez-Garcia M."/>
            <person name="Sanchez-Ramirez S."/>
            <person name="Szollosi G.J."/>
            <person name="Szarkandi J.G."/>
            <person name="Papp V."/>
            <person name="Albert L."/>
            <person name="Andreopoulos W."/>
            <person name="Angelini C."/>
            <person name="Antonin V."/>
            <person name="Barry K.W."/>
            <person name="Bougher N.L."/>
            <person name="Buchanan P."/>
            <person name="Buyck B."/>
            <person name="Bense V."/>
            <person name="Catcheside P."/>
            <person name="Chovatia M."/>
            <person name="Cooper J."/>
            <person name="Damon W."/>
            <person name="Desjardin D."/>
            <person name="Finy P."/>
            <person name="Geml J."/>
            <person name="Haridas S."/>
            <person name="Hughes K."/>
            <person name="Justo A."/>
            <person name="Karasinski D."/>
            <person name="Kautmanova I."/>
            <person name="Kiss B."/>
            <person name="Kocsube S."/>
            <person name="Kotiranta H."/>
            <person name="LaButti K.M."/>
            <person name="Lechner B.E."/>
            <person name="Liimatainen K."/>
            <person name="Lipzen A."/>
            <person name="Lukacs Z."/>
            <person name="Mihaltcheva S."/>
            <person name="Morgado L.N."/>
            <person name="Niskanen T."/>
            <person name="Noordeloos M.E."/>
            <person name="Ohm R.A."/>
            <person name="Ortiz-Santana B."/>
            <person name="Ovrebo C."/>
            <person name="Racz N."/>
            <person name="Riley R."/>
            <person name="Savchenko A."/>
            <person name="Shiryaev A."/>
            <person name="Soop K."/>
            <person name="Spirin V."/>
            <person name="Szebenyi C."/>
            <person name="Tomsovsky M."/>
            <person name="Tulloss R.E."/>
            <person name="Uehling J."/>
            <person name="Grigoriev I.V."/>
            <person name="Vagvolgyi C."/>
            <person name="Papp T."/>
            <person name="Martin F.M."/>
            <person name="Miettinen O."/>
            <person name="Hibbett D.S."/>
            <person name="Nagy L.G."/>
        </authorList>
    </citation>
    <scope>NUCLEOTIDE SEQUENCE [LARGE SCALE GENOMIC DNA]</scope>
    <source>
        <strain evidence="2 3">FP101781</strain>
    </source>
</reference>
<name>A0A4Y7SG14_COPMI</name>
<dbReference type="AlphaFoldDB" id="A0A4Y7SG14"/>
<feature type="compositionally biased region" description="Basic and acidic residues" evidence="1">
    <location>
        <begin position="142"/>
        <end position="154"/>
    </location>
</feature>
<protein>
    <submittedName>
        <fullName evidence="2">Uncharacterized protein</fullName>
    </submittedName>
</protein>
<dbReference type="EMBL" id="QPFP01000131">
    <property type="protein sequence ID" value="TEB20813.1"/>
    <property type="molecule type" value="Genomic_DNA"/>
</dbReference>
<keyword evidence="3" id="KW-1185">Reference proteome</keyword>
<comment type="caution">
    <text evidence="2">The sequence shown here is derived from an EMBL/GenBank/DDBJ whole genome shotgun (WGS) entry which is preliminary data.</text>
</comment>
<evidence type="ECO:0000256" key="1">
    <source>
        <dbReference type="SAM" id="MobiDB-lite"/>
    </source>
</evidence>